<name>A0A0N0E6P7_9HYPH</name>
<dbReference type="STRING" id="1514904.SU32_14730"/>
<dbReference type="Pfam" id="PF00156">
    <property type="entry name" value="Pribosyltran"/>
    <property type="match status" value="1"/>
</dbReference>
<comment type="similarity">
    <text evidence="1">Belongs to the ComF/GntX family.</text>
</comment>
<evidence type="ECO:0000256" key="1">
    <source>
        <dbReference type="ARBA" id="ARBA00008007"/>
    </source>
</evidence>
<proteinExistence type="inferred from homology"/>
<accession>A0A0N0E6P7</accession>
<feature type="domain" description="Double zinc ribbon" evidence="3">
    <location>
        <begin position="15"/>
        <end position="58"/>
    </location>
</feature>
<dbReference type="InterPro" id="IPR044005">
    <property type="entry name" value="DZR_2"/>
</dbReference>
<evidence type="ECO:0000313" key="4">
    <source>
        <dbReference type="EMBL" id="KPB00268.1"/>
    </source>
</evidence>
<dbReference type="GO" id="GO:0016757">
    <property type="term" value="F:glycosyltransferase activity"/>
    <property type="evidence" value="ECO:0007669"/>
    <property type="project" value="UniProtKB-KW"/>
</dbReference>
<evidence type="ECO:0000259" key="3">
    <source>
        <dbReference type="Pfam" id="PF18912"/>
    </source>
</evidence>
<feature type="domain" description="Phosphoribosyltransferase" evidence="2">
    <location>
        <begin position="148"/>
        <end position="235"/>
    </location>
</feature>
<dbReference type="Pfam" id="PF18912">
    <property type="entry name" value="DZR_2"/>
    <property type="match status" value="1"/>
</dbReference>
<dbReference type="AlphaFoldDB" id="A0A0N0E6P7"/>
<dbReference type="PANTHER" id="PTHR47505:SF1">
    <property type="entry name" value="DNA UTILIZATION PROTEIN YHGH"/>
    <property type="match status" value="1"/>
</dbReference>
<gene>
    <name evidence="4" type="ORF">SU32_14730</name>
</gene>
<dbReference type="PANTHER" id="PTHR47505">
    <property type="entry name" value="DNA UTILIZATION PROTEIN YHGH"/>
    <property type="match status" value="1"/>
</dbReference>
<dbReference type="InterPro" id="IPR000836">
    <property type="entry name" value="PRTase_dom"/>
</dbReference>
<dbReference type="RefSeq" id="WP_054000139.1">
    <property type="nucleotide sequence ID" value="NZ_JXMU01000026.1"/>
</dbReference>
<protein>
    <submittedName>
        <fullName evidence="4">Amidophosphoribosyltransferase</fullName>
    </submittedName>
</protein>
<dbReference type="Gene3D" id="3.40.50.2020">
    <property type="match status" value="1"/>
</dbReference>
<keyword evidence="4" id="KW-0328">Glycosyltransferase</keyword>
<evidence type="ECO:0000313" key="5">
    <source>
        <dbReference type="Proteomes" id="UP000038011"/>
    </source>
</evidence>
<dbReference type="PATRIC" id="fig|1514904.3.peg.2084"/>
<organism evidence="4 5">
    <name type="scientific">Ahrensia marina</name>
    <dbReference type="NCBI Taxonomy" id="1514904"/>
    <lineage>
        <taxon>Bacteria</taxon>
        <taxon>Pseudomonadati</taxon>
        <taxon>Pseudomonadota</taxon>
        <taxon>Alphaproteobacteria</taxon>
        <taxon>Hyphomicrobiales</taxon>
        <taxon>Ahrensiaceae</taxon>
        <taxon>Ahrensia</taxon>
    </lineage>
</organism>
<keyword evidence="5" id="KW-1185">Reference proteome</keyword>
<dbReference type="InterPro" id="IPR051910">
    <property type="entry name" value="ComF/GntX_DNA_util-trans"/>
</dbReference>
<dbReference type="InterPro" id="IPR029057">
    <property type="entry name" value="PRTase-like"/>
</dbReference>
<reference evidence="4 5" key="1">
    <citation type="submission" date="2015-01" db="EMBL/GenBank/DDBJ databases">
        <title>Ahrensia donghaiensis sp. nov., a novel dimethylsulphoniopropionate-cleavage bacterium isolated from seawater and emended descriptions of the genus Ahrensia and Ahrensia kielensis.</title>
        <authorList>
            <person name="Liu J."/>
        </authorList>
    </citation>
    <scope>NUCLEOTIDE SEQUENCE [LARGE SCALE GENOMIC DNA]</scope>
    <source>
        <strain evidence="4 5">LZD062</strain>
    </source>
</reference>
<dbReference type="CDD" id="cd06223">
    <property type="entry name" value="PRTases_typeI"/>
    <property type="match status" value="1"/>
</dbReference>
<comment type="caution">
    <text evidence="4">The sequence shown here is derived from an EMBL/GenBank/DDBJ whole genome shotgun (WGS) entry which is preliminary data.</text>
</comment>
<dbReference type="EMBL" id="JXMU01000026">
    <property type="protein sequence ID" value="KPB00268.1"/>
    <property type="molecule type" value="Genomic_DNA"/>
</dbReference>
<dbReference type="OrthoDB" id="9779910at2"/>
<dbReference type="Proteomes" id="UP000038011">
    <property type="component" value="Unassembled WGS sequence"/>
</dbReference>
<dbReference type="SUPFAM" id="SSF53271">
    <property type="entry name" value="PRTase-like"/>
    <property type="match status" value="1"/>
</dbReference>
<sequence length="254" mass="28254">MRTWAKNASRSVSGTLFPDVCLGCGTFVTKQGVVCARCWADLHFIERPFCEVNGTPFTVDFGLGAVSADAIANPPHYHAARSATIHVSIARRLVTRLKYGDRTDLAPWMADWMVRAGRDFINETELIVPIPLHRWRYFSRRYNQSAELARAISQKTGKPHNPAALARKKSTRQQVGLNLRQRQENVRGAFIVPEEQHIQIAGRTILLVDDVLTTGATVNAAAKALQKSGAAKIYVLTFSQVVPHFIEPHKIRSG</sequence>
<keyword evidence="4" id="KW-0808">Transferase</keyword>
<evidence type="ECO:0000259" key="2">
    <source>
        <dbReference type="Pfam" id="PF00156"/>
    </source>
</evidence>